<dbReference type="Proteomes" id="UP001519345">
    <property type="component" value="Unassembled WGS sequence"/>
</dbReference>
<keyword evidence="2" id="KW-1185">Reference proteome</keyword>
<proteinExistence type="predicted"/>
<reference evidence="1 2" key="1">
    <citation type="submission" date="2021-03" db="EMBL/GenBank/DDBJ databases">
        <title>Genomic Encyclopedia of Type Strains, Phase IV (KMG-IV): sequencing the most valuable type-strain genomes for metagenomic binning, comparative biology and taxonomic classification.</title>
        <authorList>
            <person name="Goeker M."/>
        </authorList>
    </citation>
    <scope>NUCLEOTIDE SEQUENCE [LARGE SCALE GENOMIC DNA]</scope>
    <source>
        <strain evidence="1 2">DSM 25609</strain>
    </source>
</reference>
<name>A0ABS4IJ75_9BACI</name>
<organism evidence="1 2">
    <name type="scientific">Virgibacillus natechei</name>
    <dbReference type="NCBI Taxonomy" id="1216297"/>
    <lineage>
        <taxon>Bacteria</taxon>
        <taxon>Bacillati</taxon>
        <taxon>Bacillota</taxon>
        <taxon>Bacilli</taxon>
        <taxon>Bacillales</taxon>
        <taxon>Bacillaceae</taxon>
        <taxon>Virgibacillus</taxon>
    </lineage>
</organism>
<dbReference type="EMBL" id="JAGGKX010000019">
    <property type="protein sequence ID" value="MBP1971012.1"/>
    <property type="molecule type" value="Genomic_DNA"/>
</dbReference>
<comment type="caution">
    <text evidence="1">The sequence shown here is derived from an EMBL/GenBank/DDBJ whole genome shotgun (WGS) entry which is preliminary data.</text>
</comment>
<protein>
    <submittedName>
        <fullName evidence="1">Uncharacterized protein YqkB</fullName>
    </submittedName>
</protein>
<evidence type="ECO:0000313" key="1">
    <source>
        <dbReference type="EMBL" id="MBP1971012.1"/>
    </source>
</evidence>
<sequence length="49" mass="5593">MRTIYNYKADKLVQFSDVEAIIKNYIYNEGCTCVVEGVQNFPVSNGVMK</sequence>
<gene>
    <name evidence="1" type="ORF">J2Z83_003149</name>
</gene>
<accession>A0ABS4IJ75</accession>
<evidence type="ECO:0000313" key="2">
    <source>
        <dbReference type="Proteomes" id="UP001519345"/>
    </source>
</evidence>